<dbReference type="EMBL" id="AUZX01015374">
    <property type="protein sequence ID" value="EQD29231.1"/>
    <property type="molecule type" value="Genomic_DNA"/>
</dbReference>
<gene>
    <name evidence="3" type="ORF">B1A_20819</name>
</gene>
<accession>T0Y2B2</accession>
<organism evidence="3">
    <name type="scientific">mine drainage metagenome</name>
    <dbReference type="NCBI Taxonomy" id="410659"/>
    <lineage>
        <taxon>unclassified sequences</taxon>
        <taxon>metagenomes</taxon>
        <taxon>ecological metagenomes</taxon>
    </lineage>
</organism>
<reference evidence="3" key="1">
    <citation type="submission" date="2013-08" db="EMBL/GenBank/DDBJ databases">
        <authorList>
            <person name="Mendez C."/>
            <person name="Richter M."/>
            <person name="Ferrer M."/>
            <person name="Sanchez J."/>
        </authorList>
    </citation>
    <scope>NUCLEOTIDE SEQUENCE</scope>
</reference>
<sequence>MRFVRYGLNRVYALRGRVGYEIDLQFAPGEHFVGLGVGDAKGITVAAAGDNLFIKPRATHVATDLTVLTNRRTYLFDYRVSPPSAGHRARPVIYAVRFEYPRSRRRRGAAVRNRQRIARALAAAERPAVRNEDYWYCGARSIEPSAAWDDGIETRLVFPPAEQLPAVFVLHADGSESLVDFNMRGDQMVIHQVARRFVVKRGRLRGRIVNRGFGDTQRRLASETISPRVWRITRRPGARTATADASGERP</sequence>
<comment type="similarity">
    <text evidence="1">Belongs to the TrbG/VirB9 family.</text>
</comment>
<proteinExistence type="inferred from homology"/>
<dbReference type="Pfam" id="PF03524">
    <property type="entry name" value="CagX"/>
    <property type="match status" value="1"/>
</dbReference>
<dbReference type="Gene3D" id="2.60.40.2500">
    <property type="match status" value="1"/>
</dbReference>
<dbReference type="InterPro" id="IPR010258">
    <property type="entry name" value="Conjugal_tfr_TrbG/VirB9/CagX"/>
</dbReference>
<name>T0Y2B2_9ZZZZ</name>
<protein>
    <submittedName>
        <fullName evidence="3">Conjugal transfer, TrbG/VirB9/CagX</fullName>
    </submittedName>
</protein>
<dbReference type="InterPro" id="IPR038161">
    <property type="entry name" value="VirB9/CagX/TrbG_C_sf"/>
</dbReference>
<dbReference type="CDD" id="cd06911">
    <property type="entry name" value="VirB9_CagX_TrbG"/>
    <property type="match status" value="1"/>
</dbReference>
<dbReference type="AlphaFoldDB" id="T0Y2B2"/>
<evidence type="ECO:0000313" key="3">
    <source>
        <dbReference type="EMBL" id="EQD29231.1"/>
    </source>
</evidence>
<comment type="caution">
    <text evidence="3">The sequence shown here is derived from an EMBL/GenBank/DDBJ whole genome shotgun (WGS) entry which is preliminary data.</text>
</comment>
<evidence type="ECO:0000256" key="2">
    <source>
        <dbReference type="ARBA" id="ARBA00022729"/>
    </source>
</evidence>
<dbReference type="InterPro" id="IPR033645">
    <property type="entry name" value="VirB9/CagX/TrbG_C"/>
</dbReference>
<evidence type="ECO:0000256" key="1">
    <source>
        <dbReference type="ARBA" id="ARBA00006135"/>
    </source>
</evidence>
<keyword evidence="2" id="KW-0732">Signal</keyword>
<reference evidence="3" key="2">
    <citation type="journal article" date="2014" name="ISME J.">
        <title>Microbial stratification in low pH oxic and suboxic macroscopic growths along an acid mine drainage.</title>
        <authorList>
            <person name="Mendez-Garcia C."/>
            <person name="Mesa V."/>
            <person name="Sprenger R.R."/>
            <person name="Richter M."/>
            <person name="Diez M.S."/>
            <person name="Solano J."/>
            <person name="Bargiela R."/>
            <person name="Golyshina O.V."/>
            <person name="Manteca A."/>
            <person name="Ramos J.L."/>
            <person name="Gallego J.R."/>
            <person name="Llorente I."/>
            <person name="Martins Dos Santos V.A."/>
            <person name="Jensen O.N."/>
            <person name="Pelaez A.I."/>
            <person name="Sanchez J."/>
            <person name="Ferrer M."/>
        </authorList>
    </citation>
    <scope>NUCLEOTIDE SEQUENCE</scope>
</reference>